<feature type="chain" id="PRO_5047043410" description="Lipoprotein" evidence="2">
    <location>
        <begin position="25"/>
        <end position="292"/>
    </location>
</feature>
<feature type="signal peptide" evidence="2">
    <location>
        <begin position="1"/>
        <end position="24"/>
    </location>
</feature>
<keyword evidence="2" id="KW-0732">Signal</keyword>
<gene>
    <name evidence="3" type="ORF">GCM10009560_23390</name>
</gene>
<evidence type="ECO:0000313" key="4">
    <source>
        <dbReference type="Proteomes" id="UP001501578"/>
    </source>
</evidence>
<protein>
    <recommendedName>
        <fullName evidence="5">Lipoprotein</fullName>
    </recommendedName>
</protein>
<proteinExistence type="predicted"/>
<sequence length="292" mass="31068">MNRILAGLAISTAAVSMAAAPAQAATPKDPIATLKQQFRPDTGVKFIDRVTLQVKGNKEYLARRTGAYEFGTSGITASDMSGTLFPDQAREEKEQFGLGEPERTIRVGRTAYLSGGVLSGRLEEGKTWYKLPNGPAGGVVGNFAQPVNPVEPATLQALLKTGKATKDGYAGAITYRELYKNSPWARGNVFPGAKMDAKTLKSVIKWRLTLDAKGLPSRVVTSISASTILGGKPGKDTLTSDTRFTDWGTPVDIQAPPADQVTTKFKDEGTDTPELPDGPILSGDQVEALLGK</sequence>
<evidence type="ECO:0000256" key="2">
    <source>
        <dbReference type="SAM" id="SignalP"/>
    </source>
</evidence>
<feature type="region of interest" description="Disordered" evidence="1">
    <location>
        <begin position="248"/>
        <end position="292"/>
    </location>
</feature>
<organism evidence="3 4">
    <name type="scientific">Nonomuraea longicatena</name>
    <dbReference type="NCBI Taxonomy" id="83682"/>
    <lineage>
        <taxon>Bacteria</taxon>
        <taxon>Bacillati</taxon>
        <taxon>Actinomycetota</taxon>
        <taxon>Actinomycetes</taxon>
        <taxon>Streptosporangiales</taxon>
        <taxon>Streptosporangiaceae</taxon>
        <taxon>Nonomuraea</taxon>
    </lineage>
</organism>
<dbReference type="RefSeq" id="WP_343949805.1">
    <property type="nucleotide sequence ID" value="NZ_BAAAHQ010000009.1"/>
</dbReference>
<name>A0ABP3ZK47_9ACTN</name>
<reference evidence="4" key="1">
    <citation type="journal article" date="2019" name="Int. J. Syst. Evol. Microbiol.">
        <title>The Global Catalogue of Microorganisms (GCM) 10K type strain sequencing project: providing services to taxonomists for standard genome sequencing and annotation.</title>
        <authorList>
            <consortium name="The Broad Institute Genomics Platform"/>
            <consortium name="The Broad Institute Genome Sequencing Center for Infectious Disease"/>
            <person name="Wu L."/>
            <person name="Ma J."/>
        </authorList>
    </citation>
    <scope>NUCLEOTIDE SEQUENCE [LARGE SCALE GENOMIC DNA]</scope>
    <source>
        <strain evidence="4">JCM 11136</strain>
    </source>
</reference>
<dbReference type="Proteomes" id="UP001501578">
    <property type="component" value="Unassembled WGS sequence"/>
</dbReference>
<dbReference type="EMBL" id="BAAAHQ010000009">
    <property type="protein sequence ID" value="GAA0923444.1"/>
    <property type="molecule type" value="Genomic_DNA"/>
</dbReference>
<evidence type="ECO:0008006" key="5">
    <source>
        <dbReference type="Google" id="ProtNLM"/>
    </source>
</evidence>
<accession>A0ABP3ZK47</accession>
<comment type="caution">
    <text evidence="3">The sequence shown here is derived from an EMBL/GenBank/DDBJ whole genome shotgun (WGS) entry which is preliminary data.</text>
</comment>
<keyword evidence="4" id="KW-1185">Reference proteome</keyword>
<evidence type="ECO:0000256" key="1">
    <source>
        <dbReference type="SAM" id="MobiDB-lite"/>
    </source>
</evidence>
<evidence type="ECO:0000313" key="3">
    <source>
        <dbReference type="EMBL" id="GAA0923444.1"/>
    </source>
</evidence>